<keyword evidence="1" id="KW-0812">Transmembrane</keyword>
<keyword evidence="3" id="KW-1185">Reference proteome</keyword>
<proteinExistence type="predicted"/>
<evidence type="ECO:0008006" key="4">
    <source>
        <dbReference type="Google" id="ProtNLM"/>
    </source>
</evidence>
<keyword evidence="1" id="KW-0472">Membrane</keyword>
<feature type="transmembrane region" description="Helical" evidence="1">
    <location>
        <begin position="73"/>
        <end position="93"/>
    </location>
</feature>
<dbReference type="Proteomes" id="UP000658278">
    <property type="component" value="Unassembled WGS sequence"/>
</dbReference>
<dbReference type="RefSeq" id="WP_200278814.1">
    <property type="nucleotide sequence ID" value="NZ_JAENII010000006.1"/>
</dbReference>
<dbReference type="AlphaFoldDB" id="A0A934RE05"/>
<evidence type="ECO:0000313" key="3">
    <source>
        <dbReference type="Proteomes" id="UP000658278"/>
    </source>
</evidence>
<name>A0A934RE05_9BACT</name>
<dbReference type="EMBL" id="JAENII010000006">
    <property type="protein sequence ID" value="MBK1827366.1"/>
    <property type="molecule type" value="Genomic_DNA"/>
</dbReference>
<organism evidence="2 3">
    <name type="scientific">Haloferula rosea</name>
    <dbReference type="NCBI Taxonomy" id="490093"/>
    <lineage>
        <taxon>Bacteria</taxon>
        <taxon>Pseudomonadati</taxon>
        <taxon>Verrucomicrobiota</taxon>
        <taxon>Verrucomicrobiia</taxon>
        <taxon>Verrucomicrobiales</taxon>
        <taxon>Verrucomicrobiaceae</taxon>
        <taxon>Haloferula</taxon>
    </lineage>
</organism>
<evidence type="ECO:0000313" key="2">
    <source>
        <dbReference type="EMBL" id="MBK1827366.1"/>
    </source>
</evidence>
<protein>
    <recommendedName>
        <fullName evidence="4">DUF2335 domain-containing protein</fullName>
    </recommendedName>
</protein>
<comment type="caution">
    <text evidence="2">The sequence shown here is derived from an EMBL/GenBank/DDBJ whole genome shotgun (WGS) entry which is preliminary data.</text>
</comment>
<feature type="transmembrane region" description="Helical" evidence="1">
    <location>
        <begin position="99"/>
        <end position="119"/>
    </location>
</feature>
<gene>
    <name evidence="2" type="ORF">JIN81_10055</name>
</gene>
<keyword evidence="1" id="KW-1133">Transmembrane helix</keyword>
<accession>A0A934RE05</accession>
<evidence type="ECO:0000256" key="1">
    <source>
        <dbReference type="SAM" id="Phobius"/>
    </source>
</evidence>
<reference evidence="2" key="1">
    <citation type="submission" date="2021-01" db="EMBL/GenBank/DDBJ databases">
        <title>Modified the classification status of verrucomicrobia.</title>
        <authorList>
            <person name="Feng X."/>
        </authorList>
    </citation>
    <scope>NUCLEOTIDE SEQUENCE</scope>
    <source>
        <strain evidence="2">KCTC 22201</strain>
    </source>
</reference>
<sequence>MKVEFEIEEMEPEELLKLWEPQARAVAAKARDGEEIRRFLIGKGVPEEVAGGRAAELWVEAQQRRKWWVQPRCWVGGGLLVMGAALIGFSFLWGAGVFAAIAACGFCGLGAAVLWGGFLERN</sequence>